<evidence type="ECO:0000313" key="1">
    <source>
        <dbReference type="EMBL" id="KIU09843.1"/>
    </source>
</evidence>
<protein>
    <submittedName>
        <fullName evidence="1">Uncharacterized protein</fullName>
    </submittedName>
</protein>
<comment type="caution">
    <text evidence="1">The sequence shown here is derived from an EMBL/GenBank/DDBJ whole genome shotgun (WGS) entry which is preliminary data.</text>
</comment>
<dbReference type="Proteomes" id="UP000032247">
    <property type="component" value="Unassembled WGS sequence"/>
</dbReference>
<dbReference type="AlphaFoldDB" id="A0A0D1IL37"/>
<sequence>MIPKIRKMFSIHDYLYSKRNRAEKYNDGKDYVKECFIIVTSEFDLSAEEMSANDHITYSDFNEAVRELRILVNDMKDWNKTN</sequence>
<organism evidence="1 2">
    <name type="scientific">Bacillus subtilis</name>
    <dbReference type="NCBI Taxonomy" id="1423"/>
    <lineage>
        <taxon>Bacteria</taxon>
        <taxon>Bacillati</taxon>
        <taxon>Bacillota</taxon>
        <taxon>Bacilli</taxon>
        <taxon>Bacillales</taxon>
        <taxon>Bacillaceae</taxon>
        <taxon>Bacillus</taxon>
    </lineage>
</organism>
<proteinExistence type="predicted"/>
<accession>A0A0D1IL37</accession>
<evidence type="ECO:0000313" key="2">
    <source>
        <dbReference type="Proteomes" id="UP000032247"/>
    </source>
</evidence>
<dbReference type="PATRIC" id="fig|1423.173.peg.3693"/>
<gene>
    <name evidence="1" type="ORF">SC09_contig10orf00015</name>
</gene>
<reference evidence="1 2" key="1">
    <citation type="submission" date="2014-12" db="EMBL/GenBank/DDBJ databases">
        <title>Comparative genome analysis of Bacillus coagulans HM-08, Clostridium butyricum HM-68, Bacillus subtilis HM-66 and Bacillus licheniformis BL-09.</title>
        <authorList>
            <person name="Zhang H."/>
        </authorList>
    </citation>
    <scope>NUCLEOTIDE SEQUENCE [LARGE SCALE GENOMIC DNA]</scope>
    <source>
        <strain evidence="1 2">HM-66</strain>
    </source>
</reference>
<name>A0A0D1IL37_BACIU</name>
<dbReference type="EMBL" id="JXBC01000007">
    <property type="protein sequence ID" value="KIU09843.1"/>
    <property type="molecule type" value="Genomic_DNA"/>
</dbReference>